<sequence length="760" mass="73844">MKRIVLVLAAGFVSSCVDPSGLVGFECDGGRCRMVDAGGATGGGGGGDATGGGGVGTGGGSTTGGGSGGGGAQVCNASTCTGCCDENGACRGGDENAACGQTGAACADCGAGARCSASICQPLKATGDSCNAGGDCSSSFCVSNLCCNSACTGACQRCDATGTEGTCSALPEATNVTACGAYACDGISGECPTTCTTSRQCATGHYCSNGSCQPLKDKGAACTASVQCTTGFCADGVCCDSACSGSCDRCNQMGTAGTCSPAASGDPGSPACGTVTCNGTLVDCPILCTSGCPMGTYCSGTYCSAVKADGVACTAANQCGSGFCADGVCCNSACGGACDSCSAANGASADGVCTLLGASRVCRNATSTCDREERCTGASPDCPSNGFVDAGVGCGSTTYTAWSACDAGASCATTGVQTRTRTDLACNGGNATCTPNTATETQACNRPSEGAVCGATTYGGWSACDYASACDEAASRSRTRTEPRCAGGVCQANQASESEACTRSQENVSCGTASYSAWSACAQSATCALTGTQTRTRTEPVCRSQSCGSTTATETQGCSIPAQTGMSCGTTAYGNWSACSYANGCSTSGVRSRTVTTYACTASGACGSTTTTETETAPCERGNPPGECSPTVYGEPMNCGYADVCATAGSGTRTVTTYACNAGSCQPSTTTQSVGCTRDTSTVVCRAATTVCDRAETCSGGVCPGDTFAASGTLCRTGNDALCTRDSFCTGASTVCPISRTCSGTCCGDGTCAGGGRLCP</sequence>
<dbReference type="SMART" id="SM00050">
    <property type="entry name" value="DISIN"/>
    <property type="match status" value="1"/>
</dbReference>
<dbReference type="AlphaFoldDB" id="A0A2W5U1L7"/>
<accession>A0A2W5U1L7</accession>
<organism evidence="2 3">
    <name type="scientific">Archangium gephyra</name>
    <dbReference type="NCBI Taxonomy" id="48"/>
    <lineage>
        <taxon>Bacteria</taxon>
        <taxon>Pseudomonadati</taxon>
        <taxon>Myxococcota</taxon>
        <taxon>Myxococcia</taxon>
        <taxon>Myxococcales</taxon>
        <taxon>Cystobacterineae</taxon>
        <taxon>Archangiaceae</taxon>
        <taxon>Archangium</taxon>
    </lineage>
</organism>
<evidence type="ECO:0000259" key="1">
    <source>
        <dbReference type="PROSITE" id="PS50214"/>
    </source>
</evidence>
<dbReference type="PROSITE" id="PS51257">
    <property type="entry name" value="PROKAR_LIPOPROTEIN"/>
    <property type="match status" value="1"/>
</dbReference>
<feature type="domain" description="Disintegrin" evidence="1">
    <location>
        <begin position="274"/>
        <end position="390"/>
    </location>
</feature>
<gene>
    <name evidence="2" type="ORF">DI536_00445</name>
</gene>
<dbReference type="InterPro" id="IPR001762">
    <property type="entry name" value="Disintegrin_dom"/>
</dbReference>
<reference evidence="2 3" key="1">
    <citation type="submission" date="2017-08" db="EMBL/GenBank/DDBJ databases">
        <title>Infants hospitalized years apart are colonized by the same room-sourced microbial strains.</title>
        <authorList>
            <person name="Brooks B."/>
            <person name="Olm M.R."/>
            <person name="Firek B.A."/>
            <person name="Baker R."/>
            <person name="Thomas B.C."/>
            <person name="Morowitz M.J."/>
            <person name="Banfield J.F."/>
        </authorList>
    </citation>
    <scope>NUCLEOTIDE SEQUENCE [LARGE SCALE GENOMIC DNA]</scope>
    <source>
        <strain evidence="2">S2_003_000_R2_14</strain>
    </source>
</reference>
<comment type="caution">
    <text evidence="2">The sequence shown here is derived from an EMBL/GenBank/DDBJ whole genome shotgun (WGS) entry which is preliminary data.</text>
</comment>
<dbReference type="PROSITE" id="PS50214">
    <property type="entry name" value="DISINTEGRIN_2"/>
    <property type="match status" value="1"/>
</dbReference>
<dbReference type="EMBL" id="QFQP01000001">
    <property type="protein sequence ID" value="PZR18386.1"/>
    <property type="molecule type" value="Genomic_DNA"/>
</dbReference>
<dbReference type="InterPro" id="IPR036436">
    <property type="entry name" value="Disintegrin_dom_sf"/>
</dbReference>
<evidence type="ECO:0000313" key="3">
    <source>
        <dbReference type="Proteomes" id="UP000249061"/>
    </source>
</evidence>
<proteinExistence type="predicted"/>
<dbReference type="Gene3D" id="4.10.70.10">
    <property type="entry name" value="Disintegrin domain"/>
    <property type="match status" value="1"/>
</dbReference>
<evidence type="ECO:0000313" key="2">
    <source>
        <dbReference type="EMBL" id="PZR18386.1"/>
    </source>
</evidence>
<dbReference type="SMART" id="SM00209">
    <property type="entry name" value="TSP1"/>
    <property type="match status" value="4"/>
</dbReference>
<dbReference type="Proteomes" id="UP000249061">
    <property type="component" value="Unassembled WGS sequence"/>
</dbReference>
<name>A0A2W5U1L7_9BACT</name>
<protein>
    <recommendedName>
        <fullName evidence="1">Disintegrin domain-containing protein</fullName>
    </recommendedName>
</protein>
<dbReference type="InterPro" id="IPR000884">
    <property type="entry name" value="TSP1_rpt"/>
</dbReference>